<dbReference type="GO" id="GO:0005524">
    <property type="term" value="F:ATP binding"/>
    <property type="evidence" value="ECO:0007669"/>
    <property type="project" value="UniProtKB-UniRule"/>
</dbReference>
<keyword evidence="1" id="KW-0418">Kinase</keyword>
<evidence type="ECO:0000313" key="4">
    <source>
        <dbReference type="EMBL" id="KXN73636.1"/>
    </source>
</evidence>
<dbReference type="SMART" id="SM00330">
    <property type="entry name" value="PIPKc"/>
    <property type="match status" value="1"/>
</dbReference>
<feature type="region of interest" description="Disordered" evidence="2">
    <location>
        <begin position="863"/>
        <end position="901"/>
    </location>
</feature>
<feature type="compositionally biased region" description="Polar residues" evidence="2">
    <location>
        <begin position="353"/>
        <end position="363"/>
    </location>
</feature>
<dbReference type="PROSITE" id="PS51455">
    <property type="entry name" value="PIPK"/>
    <property type="match status" value="1"/>
</dbReference>
<dbReference type="OrthoDB" id="20783at2759"/>
<keyword evidence="1" id="KW-0067">ATP-binding</keyword>
<feature type="compositionally biased region" description="Basic and acidic residues" evidence="2">
    <location>
        <begin position="327"/>
        <end position="339"/>
    </location>
</feature>
<evidence type="ECO:0000256" key="1">
    <source>
        <dbReference type="PROSITE-ProRule" id="PRU00781"/>
    </source>
</evidence>
<dbReference type="Gene3D" id="3.30.810.10">
    <property type="entry name" value="2-Layer Sandwich"/>
    <property type="match status" value="1"/>
</dbReference>
<dbReference type="STRING" id="796925.A0A137PF60"/>
<evidence type="ECO:0000259" key="3">
    <source>
        <dbReference type="PROSITE" id="PS51455"/>
    </source>
</evidence>
<dbReference type="PANTHER" id="PTHR23086:SF8">
    <property type="entry name" value="PHOSPHATIDYLINOSITOL 5-PHOSPHATE 4-KINASE, ISOFORM A"/>
    <property type="match status" value="1"/>
</dbReference>
<dbReference type="Pfam" id="PF01504">
    <property type="entry name" value="PIP5K"/>
    <property type="match status" value="1"/>
</dbReference>
<dbReference type="PANTHER" id="PTHR23086">
    <property type="entry name" value="PHOSPHATIDYLINOSITOL-4-PHOSPHATE 5-KINASE"/>
    <property type="match status" value="1"/>
</dbReference>
<dbReference type="Proteomes" id="UP000070444">
    <property type="component" value="Unassembled WGS sequence"/>
</dbReference>
<gene>
    <name evidence="4" type="ORF">CONCODRAFT_68167</name>
</gene>
<dbReference type="CDD" id="cd00139">
    <property type="entry name" value="PIPKc"/>
    <property type="match status" value="1"/>
</dbReference>
<feature type="compositionally biased region" description="Polar residues" evidence="2">
    <location>
        <begin position="878"/>
        <end position="899"/>
    </location>
</feature>
<dbReference type="GO" id="GO:0046854">
    <property type="term" value="P:phosphatidylinositol phosphate biosynthetic process"/>
    <property type="evidence" value="ECO:0007669"/>
    <property type="project" value="TreeGrafter"/>
</dbReference>
<dbReference type="GO" id="GO:0005886">
    <property type="term" value="C:plasma membrane"/>
    <property type="evidence" value="ECO:0007669"/>
    <property type="project" value="TreeGrafter"/>
</dbReference>
<keyword evidence="1" id="KW-0808">Transferase</keyword>
<dbReference type="EMBL" id="KQ964434">
    <property type="protein sequence ID" value="KXN73636.1"/>
    <property type="molecule type" value="Genomic_DNA"/>
</dbReference>
<accession>A0A137PF60</accession>
<feature type="domain" description="PIPK" evidence="3">
    <location>
        <begin position="383"/>
        <end position="888"/>
    </location>
</feature>
<dbReference type="AlphaFoldDB" id="A0A137PF60"/>
<organism evidence="4 5">
    <name type="scientific">Conidiobolus coronatus (strain ATCC 28846 / CBS 209.66 / NRRL 28638)</name>
    <name type="common">Delacroixia coronata</name>
    <dbReference type="NCBI Taxonomy" id="796925"/>
    <lineage>
        <taxon>Eukaryota</taxon>
        <taxon>Fungi</taxon>
        <taxon>Fungi incertae sedis</taxon>
        <taxon>Zoopagomycota</taxon>
        <taxon>Entomophthoromycotina</taxon>
        <taxon>Entomophthoromycetes</taxon>
        <taxon>Entomophthorales</taxon>
        <taxon>Ancylistaceae</taxon>
        <taxon>Conidiobolus</taxon>
    </lineage>
</organism>
<feature type="compositionally biased region" description="Polar residues" evidence="2">
    <location>
        <begin position="927"/>
        <end position="944"/>
    </location>
</feature>
<feature type="region of interest" description="Disordered" evidence="2">
    <location>
        <begin position="49"/>
        <end position="69"/>
    </location>
</feature>
<evidence type="ECO:0000256" key="2">
    <source>
        <dbReference type="SAM" id="MobiDB-lite"/>
    </source>
</evidence>
<keyword evidence="1" id="KW-0547">Nucleotide-binding</keyword>
<dbReference type="InterPro" id="IPR027483">
    <property type="entry name" value="PInositol-4-P-4/5-kinase_C_sf"/>
</dbReference>
<dbReference type="InterPro" id="IPR023610">
    <property type="entry name" value="PInositol-4/5-P-5/4-kinase"/>
</dbReference>
<feature type="region of interest" description="Disordered" evidence="2">
    <location>
        <begin position="913"/>
        <end position="987"/>
    </location>
</feature>
<evidence type="ECO:0000313" key="5">
    <source>
        <dbReference type="Proteomes" id="UP000070444"/>
    </source>
</evidence>
<dbReference type="SUPFAM" id="SSF56104">
    <property type="entry name" value="SAICAR synthase-like"/>
    <property type="match status" value="1"/>
</dbReference>
<feature type="region of interest" description="Disordered" evidence="2">
    <location>
        <begin position="181"/>
        <end position="238"/>
    </location>
</feature>
<feature type="compositionally biased region" description="Low complexity" evidence="2">
    <location>
        <begin position="215"/>
        <end position="227"/>
    </location>
</feature>
<dbReference type="Gene3D" id="3.30.800.10">
    <property type="entry name" value="Phosphatidylinositol Phosphate Kinase II Beta"/>
    <property type="match status" value="1"/>
</dbReference>
<dbReference type="InterPro" id="IPR002498">
    <property type="entry name" value="PInositol-4-P-4/5-kinase_core"/>
</dbReference>
<proteinExistence type="predicted"/>
<keyword evidence="5" id="KW-1185">Reference proteome</keyword>
<dbReference type="GO" id="GO:0016308">
    <property type="term" value="F:1-phosphatidylinositol-4-phosphate 5-kinase activity"/>
    <property type="evidence" value="ECO:0007669"/>
    <property type="project" value="TreeGrafter"/>
</dbReference>
<name>A0A137PF60_CONC2</name>
<sequence length="1018" mass="113425">MVAGIIIWYIYRKIKRYRLRRTLENEDNSSSWLNRTFVPSYGSFTLFSGNKSENIKDEPDDNVPNPEDNTKSHLKISNPQLLSTLNTNNHPFFKTFQPPPPLPDPNTHLDHETRWQNFHRKRDLAETLMQHTNEPPLGRHLRFGVRSVLHLAEVSPEAIALDQSMESWEFWPLRSRKSSMASAGDGIHSNGKPALKHHNGSYGLRNKFRHKHSKSVNSVNSSASFRSSRGEDSYSNQGSVLISGESSIRLKREKDNTKSISLRHAALNNLQDSSDALRLSKLFSAPTSPTEMYSSPVSPDLSQIEIESPKIDMSPKILRRATNKLPDPSRHKSMVEPLRRGTRPTTPPVIMDFNNSDNQQTGTEPKLPQVAGLKPAQSSTSFDVDLEKGQPSTPTPTPNLQKQRSVKFESIPPTPKSASNITRPALDRQYFNAEYSHDWFIPNYGRIKFTDHAPMVFRTIRQLFGYSLFELDSALSLPFSSVSTTAGKSEAIFFLTHNNARFMFKTLRGSEPENLKAFLPDYLNHIRRNPNTLLPRYLGMYTFEKTPMTSSQSTSNTMNSIPFDPANESSANVGGTFPLGQQYSLPANDDAFPQKLILVIMANVFDTPYTIHERYDFKGSNVGRRTLSISNPHTTMANNEETEEDKEKIGNLTLKEMDFQYRVFNGLTNLIHVGPDIKHEIIHQLQEDVALLRKFEFMDYSLLIGIHRVDKKLQSSKGRSRLNSVASTFNATGADPNANVAPDSAKLSSSLRAQSGIIQPLLNSASNFISSIMPSPQSPLPKEPLILNGDYFSSDPNDELPSTSNTPIMDEPLSFNDSVWAQGIPSVKLANQEIYFVGLIDVLQKFTLVKWIERGLKGANARLLGTPTTPIFGPPAASMNSDLPTKPSSRNKNRPNSDPINEANVDQAIEEQAGNGSPSISIPGRDQSASATQGVMSPTSQSLPDPSVHITKLGHSASAAIPPKPKPKSRPTRSNTTAAELKEPPPSFIFGTNQYEISVEEPNRYADRLVEYIKGIVV</sequence>
<feature type="region of interest" description="Disordered" evidence="2">
    <location>
        <begin position="323"/>
        <end position="403"/>
    </location>
</feature>
<reference evidence="4 5" key="1">
    <citation type="journal article" date="2015" name="Genome Biol. Evol.">
        <title>Phylogenomic analyses indicate that early fungi evolved digesting cell walls of algal ancestors of land plants.</title>
        <authorList>
            <person name="Chang Y."/>
            <person name="Wang S."/>
            <person name="Sekimoto S."/>
            <person name="Aerts A.L."/>
            <person name="Choi C."/>
            <person name="Clum A."/>
            <person name="LaButti K.M."/>
            <person name="Lindquist E.A."/>
            <person name="Yee Ngan C."/>
            <person name="Ohm R.A."/>
            <person name="Salamov A.A."/>
            <person name="Grigoriev I.V."/>
            <person name="Spatafora J.W."/>
            <person name="Berbee M.L."/>
        </authorList>
    </citation>
    <scope>NUCLEOTIDE SEQUENCE [LARGE SCALE GENOMIC DNA]</scope>
    <source>
        <strain evidence="4 5">NRRL 28638</strain>
    </source>
</reference>
<protein>
    <submittedName>
        <fullName evidence="4">SAICAR synthase-like protein</fullName>
    </submittedName>
</protein>
<dbReference type="InterPro" id="IPR027484">
    <property type="entry name" value="PInositol-4-P-5-kinase_N"/>
</dbReference>